<proteinExistence type="predicted"/>
<feature type="non-terminal residue" evidence="2">
    <location>
        <position position="1"/>
    </location>
</feature>
<keyword evidence="3" id="KW-1185">Reference proteome</keyword>
<dbReference type="InterPro" id="IPR004242">
    <property type="entry name" value="Transposase_21"/>
</dbReference>
<feature type="compositionally biased region" description="Basic and acidic residues" evidence="1">
    <location>
        <begin position="387"/>
        <end position="406"/>
    </location>
</feature>
<evidence type="ECO:0000313" key="3">
    <source>
        <dbReference type="Proteomes" id="UP000838412"/>
    </source>
</evidence>
<gene>
    <name evidence="2" type="primary">Hypp9425</name>
    <name evidence="2" type="ORF">BLAG_LOCUS25846</name>
</gene>
<feature type="region of interest" description="Disordered" evidence="1">
    <location>
        <begin position="1"/>
        <end position="57"/>
    </location>
</feature>
<feature type="compositionally biased region" description="Basic residues" evidence="1">
    <location>
        <begin position="1"/>
        <end position="10"/>
    </location>
</feature>
<accession>A0A8S4MMV2</accession>
<sequence length="470" mass="53173">MATRAKKPTKRRLEGSSISVDSSAGGKQRKPLSEKVANVQSPPVYNENSRVGRKKRGSVDAAEVNEISQEDIANLIQQTARDYGYNHDYTSILAVLKNPRDDRNRPLYKNSKVSQVEGVALVLASFALFPGASKEATSYLFYLLRNYLLPDGNCMPSSWDEARKLIDDLLTPKETIHVCVNDCVAFRKDRKDMKRCPVCKEDRYVSGTTRPRKKFHFLPLVPRLRRLYEIKAFSHLLSKHMDSGVANDIVRDIHDSPGWHRQFEQGGLFEGDPRHLLLQFCQDGMNPFDMRKNAYSMSPQLIKIMNLPMTAREKLGFLLLVGLIHGPKEPKNMDPYLEPLVDELLLLLEGVWAFDGLRKEAFQVKGKDPPLRAGLCRAFERYLEPDDPMRKDTSNFPDKAVEDRGPPRLRTAGEMETLSNLCNPETTAMPKTLLATVQKAAGKNREGRVASSPHVQPRELRGRHATPLAR</sequence>
<comment type="caution">
    <text evidence="2">The sequence shown here is derived from an EMBL/GenBank/DDBJ whole genome shotgun (WGS) entry which is preliminary data.</text>
</comment>
<dbReference type="Pfam" id="PF02992">
    <property type="entry name" value="Transposase_21"/>
    <property type="match status" value="1"/>
</dbReference>
<name>A0A8S4MMV2_BRALA</name>
<dbReference type="OrthoDB" id="6146317at2759"/>
<evidence type="ECO:0000256" key="1">
    <source>
        <dbReference type="SAM" id="MobiDB-lite"/>
    </source>
</evidence>
<dbReference type="EMBL" id="CAKMNS010000102">
    <property type="protein sequence ID" value="CAH1276909.1"/>
    <property type="molecule type" value="Genomic_DNA"/>
</dbReference>
<dbReference type="PANTHER" id="PTHR10775:SF185">
    <property type="entry name" value="OS08G0208400 PROTEIN"/>
    <property type="match status" value="1"/>
</dbReference>
<dbReference type="AlphaFoldDB" id="A0A8S4MMV2"/>
<feature type="compositionally biased region" description="Polar residues" evidence="1">
    <location>
        <begin position="38"/>
        <end position="49"/>
    </location>
</feature>
<feature type="region of interest" description="Disordered" evidence="1">
    <location>
        <begin position="387"/>
        <end position="409"/>
    </location>
</feature>
<dbReference type="Proteomes" id="UP000838412">
    <property type="component" value="Unassembled WGS sequence"/>
</dbReference>
<protein>
    <submittedName>
        <fullName evidence="2">Hypp9425 protein</fullName>
    </submittedName>
</protein>
<evidence type="ECO:0000313" key="2">
    <source>
        <dbReference type="EMBL" id="CAH1276909.1"/>
    </source>
</evidence>
<organism evidence="2 3">
    <name type="scientific">Branchiostoma lanceolatum</name>
    <name type="common">Common lancelet</name>
    <name type="synonym">Amphioxus lanceolatum</name>
    <dbReference type="NCBI Taxonomy" id="7740"/>
    <lineage>
        <taxon>Eukaryota</taxon>
        <taxon>Metazoa</taxon>
        <taxon>Chordata</taxon>
        <taxon>Cephalochordata</taxon>
        <taxon>Leptocardii</taxon>
        <taxon>Amphioxiformes</taxon>
        <taxon>Branchiostomatidae</taxon>
        <taxon>Branchiostoma</taxon>
    </lineage>
</organism>
<reference evidence="2" key="1">
    <citation type="submission" date="2022-01" db="EMBL/GenBank/DDBJ databases">
        <authorList>
            <person name="Braso-Vives M."/>
        </authorList>
    </citation>
    <scope>NUCLEOTIDE SEQUENCE</scope>
</reference>
<feature type="region of interest" description="Disordered" evidence="1">
    <location>
        <begin position="438"/>
        <end position="470"/>
    </location>
</feature>
<dbReference type="PANTHER" id="PTHR10775">
    <property type="entry name" value="OS08G0208400 PROTEIN"/>
    <property type="match status" value="1"/>
</dbReference>